<dbReference type="PANTHER" id="PTHR24567">
    <property type="entry name" value="CRP FAMILY TRANSCRIPTIONAL REGULATORY PROTEIN"/>
    <property type="match status" value="1"/>
</dbReference>
<protein>
    <submittedName>
        <fullName evidence="2">Putative transcriptional regulator, Crp/Fnr family</fullName>
    </submittedName>
</protein>
<dbReference type="PANTHER" id="PTHR24567:SF26">
    <property type="entry name" value="REGULATORY PROTEIN YEIL"/>
    <property type="match status" value="1"/>
</dbReference>
<dbReference type="GO" id="GO:0003700">
    <property type="term" value="F:DNA-binding transcription factor activity"/>
    <property type="evidence" value="ECO:0007669"/>
    <property type="project" value="TreeGrafter"/>
</dbReference>
<gene>
    <name evidence="2" type="ordered locus">AciX9_2015</name>
</gene>
<dbReference type="KEGG" id="acm:AciX9_2015"/>
<dbReference type="AlphaFoldDB" id="E8X1A6"/>
<dbReference type="eggNOG" id="COG0664">
    <property type="taxonomic scope" value="Bacteria"/>
</dbReference>
<feature type="domain" description="Cyclic nucleotide-binding" evidence="1">
    <location>
        <begin position="12"/>
        <end position="132"/>
    </location>
</feature>
<dbReference type="EMBL" id="CP002480">
    <property type="protein sequence ID" value="ADW69060.1"/>
    <property type="molecule type" value="Genomic_DNA"/>
</dbReference>
<dbReference type="Proteomes" id="UP000000343">
    <property type="component" value="Chromosome"/>
</dbReference>
<dbReference type="InterPro" id="IPR014710">
    <property type="entry name" value="RmlC-like_jellyroll"/>
</dbReference>
<dbReference type="HOGENOM" id="CLU_1319428_0_0_0"/>
<accession>E8X1A6</accession>
<dbReference type="Gene3D" id="2.60.120.10">
    <property type="entry name" value="Jelly Rolls"/>
    <property type="match status" value="1"/>
</dbReference>
<reference evidence="3" key="1">
    <citation type="submission" date="2011-01" db="EMBL/GenBank/DDBJ databases">
        <title>Complete sequence of chromosome of Acidobacterium sp. MP5ACTX9.</title>
        <authorList>
            <consortium name="US DOE Joint Genome Institute"/>
            <person name="Lucas S."/>
            <person name="Copeland A."/>
            <person name="Lapidus A."/>
            <person name="Cheng J.-F."/>
            <person name="Goodwin L."/>
            <person name="Pitluck S."/>
            <person name="Teshima H."/>
            <person name="Detter J.C."/>
            <person name="Han C."/>
            <person name="Tapia R."/>
            <person name="Land M."/>
            <person name="Hauser L."/>
            <person name="Kyrpides N."/>
            <person name="Ivanova N."/>
            <person name="Ovchinnikova G."/>
            <person name="Pagani I."/>
            <person name="Rawat S.R."/>
            <person name="Mannisto M."/>
            <person name="Haggblom M.M."/>
            <person name="Woyke T."/>
        </authorList>
    </citation>
    <scope>NUCLEOTIDE SEQUENCE [LARGE SCALE GENOMIC DNA]</scope>
    <source>
        <strain evidence="3">MP5ACTX9</strain>
    </source>
</reference>
<dbReference type="PROSITE" id="PS50042">
    <property type="entry name" value="CNMP_BINDING_3"/>
    <property type="match status" value="1"/>
</dbReference>
<organism evidence="3">
    <name type="scientific">Granulicella tundricola (strain ATCC BAA-1859 / DSM 23138 / MP5ACTX9)</name>
    <dbReference type="NCBI Taxonomy" id="1198114"/>
    <lineage>
        <taxon>Bacteria</taxon>
        <taxon>Pseudomonadati</taxon>
        <taxon>Acidobacteriota</taxon>
        <taxon>Terriglobia</taxon>
        <taxon>Terriglobales</taxon>
        <taxon>Acidobacteriaceae</taxon>
        <taxon>Granulicella</taxon>
    </lineage>
</organism>
<dbReference type="InterPro" id="IPR050397">
    <property type="entry name" value="Env_Response_Regulators"/>
</dbReference>
<proteinExistence type="predicted"/>
<dbReference type="RefSeq" id="WP_013580378.1">
    <property type="nucleotide sequence ID" value="NC_015064.1"/>
</dbReference>
<evidence type="ECO:0000259" key="1">
    <source>
        <dbReference type="PROSITE" id="PS50042"/>
    </source>
</evidence>
<dbReference type="Pfam" id="PF00027">
    <property type="entry name" value="cNMP_binding"/>
    <property type="match status" value="1"/>
</dbReference>
<dbReference type="SUPFAM" id="SSF51206">
    <property type="entry name" value="cAMP-binding domain-like"/>
    <property type="match status" value="1"/>
</dbReference>
<name>E8X1A6_GRATM</name>
<evidence type="ECO:0000313" key="3">
    <source>
        <dbReference type="Proteomes" id="UP000000343"/>
    </source>
</evidence>
<evidence type="ECO:0000313" key="2">
    <source>
        <dbReference type="EMBL" id="ADW69060.1"/>
    </source>
</evidence>
<sequence>MQDKSLLGNAPAFVPIESDLLDGFLSSLPQHLLAPGEMLHQQDSLPPFVFLIRRGIVKMTYATEDGVESMIGLRSVGWLGGAAHVITGTLSTSTVHALTACCITRIDAELFKSVIQTDAQLAHKVMCSLARELVTTRELVKQVMANSAQSRLLTYLNESRSESQGWKCADIKSVLSQAEVAQLLGITPEHLSRIKHSEPKPRLLNGTS</sequence>
<dbReference type="CDD" id="cd00038">
    <property type="entry name" value="CAP_ED"/>
    <property type="match status" value="1"/>
</dbReference>
<dbReference type="InterPro" id="IPR018490">
    <property type="entry name" value="cNMP-bd_dom_sf"/>
</dbReference>
<dbReference type="InterPro" id="IPR000595">
    <property type="entry name" value="cNMP-bd_dom"/>
</dbReference>
<dbReference type="OrthoDB" id="129799at2"/>
<dbReference type="PaxDb" id="1198114-AciX9_2015"/>
<keyword evidence="3" id="KW-1185">Reference proteome</keyword>
<dbReference type="GO" id="GO:0005829">
    <property type="term" value="C:cytosol"/>
    <property type="evidence" value="ECO:0007669"/>
    <property type="project" value="TreeGrafter"/>
</dbReference>